<dbReference type="Pfam" id="PF00431">
    <property type="entry name" value="CUB"/>
    <property type="match status" value="1"/>
</dbReference>
<feature type="domain" description="CUB" evidence="4">
    <location>
        <begin position="97"/>
        <end position="214"/>
    </location>
</feature>
<dbReference type="Pfam" id="PF26080">
    <property type="entry name" value="CUB_animal"/>
    <property type="match status" value="1"/>
</dbReference>
<name>A0ABM1XP72_AEDAL</name>
<keyword evidence="1" id="KW-1015">Disulfide bond</keyword>
<proteinExistence type="predicted"/>
<dbReference type="SUPFAM" id="SSF49854">
    <property type="entry name" value="Spermadhesin, CUB domain"/>
    <property type="match status" value="1"/>
</dbReference>
<evidence type="ECO:0000313" key="6">
    <source>
        <dbReference type="Proteomes" id="UP000069940"/>
    </source>
</evidence>
<evidence type="ECO:0000259" key="4">
    <source>
        <dbReference type="PROSITE" id="PS01180"/>
    </source>
</evidence>
<evidence type="ECO:0000256" key="2">
    <source>
        <dbReference type="PROSITE-ProRule" id="PRU00059"/>
    </source>
</evidence>
<reference evidence="5" key="2">
    <citation type="submission" date="2025-05" db="UniProtKB">
        <authorList>
            <consortium name="EnsemblMetazoa"/>
        </authorList>
    </citation>
    <scope>IDENTIFICATION</scope>
    <source>
        <strain evidence="5">Foshan</strain>
    </source>
</reference>
<evidence type="ECO:0000313" key="5">
    <source>
        <dbReference type="EnsemblMetazoa" id="AALFPA23_001507.P38691"/>
    </source>
</evidence>
<dbReference type="EnsemblMetazoa" id="AALFPA23_001507.R38691">
    <property type="protein sequence ID" value="AALFPA23_001507.P38691"/>
    <property type="gene ID" value="AALFPA23_001507"/>
</dbReference>
<keyword evidence="3" id="KW-0732">Signal</keyword>
<organism evidence="5 6">
    <name type="scientific">Aedes albopictus</name>
    <name type="common">Asian tiger mosquito</name>
    <name type="synonym">Stegomyia albopicta</name>
    <dbReference type="NCBI Taxonomy" id="7160"/>
    <lineage>
        <taxon>Eukaryota</taxon>
        <taxon>Metazoa</taxon>
        <taxon>Ecdysozoa</taxon>
        <taxon>Arthropoda</taxon>
        <taxon>Hexapoda</taxon>
        <taxon>Insecta</taxon>
        <taxon>Pterygota</taxon>
        <taxon>Neoptera</taxon>
        <taxon>Endopterygota</taxon>
        <taxon>Diptera</taxon>
        <taxon>Nematocera</taxon>
        <taxon>Culicoidea</taxon>
        <taxon>Culicidae</taxon>
        <taxon>Culicinae</taxon>
        <taxon>Aedini</taxon>
        <taxon>Aedes</taxon>
        <taxon>Stegomyia</taxon>
    </lineage>
</organism>
<evidence type="ECO:0000256" key="3">
    <source>
        <dbReference type="SAM" id="SignalP"/>
    </source>
</evidence>
<sequence length="383" mass="39947">MDYFLRVLIIAGALGGIVCSDLESESALNLTTSGVREGKGFPFYSIGRIANRVCTGTNGLLGTCQIRGECVSNGGIGSGPCSTMTVQAVCCVFISTCGGSGSNNVTYFQNSGYPNPYNGGGTCTYTVIPPDSTVCQLRVDFSAFTLSQPNGDGLCTVDNIQISGGSSRVPIICGDNNGQHVYVNFNGQNSITITVSTTAATSFNRVWNMQLSMISCTSTYAAPAGCLQYYLDSAGNIQSFNYGSSANSAFNALGMVGTRQMSNQNYGICVRAGADQCSISYNMASGDLFAFTLTGDVLALTAAMLGTADVAMVGADCTTDYLIIPNPSGVTTDRFCGMALVPVTSTPPFVLYYITDAADGNDAANRGFSLQYSQNSCPISAKK</sequence>
<protein>
    <recommendedName>
        <fullName evidence="4">CUB domain-containing protein</fullName>
    </recommendedName>
</protein>
<dbReference type="PROSITE" id="PS01180">
    <property type="entry name" value="CUB"/>
    <property type="match status" value="2"/>
</dbReference>
<keyword evidence="6" id="KW-1185">Reference proteome</keyword>
<feature type="domain" description="CUB" evidence="4">
    <location>
        <begin position="226"/>
        <end position="375"/>
    </location>
</feature>
<dbReference type="Proteomes" id="UP000069940">
    <property type="component" value="Unassembled WGS sequence"/>
</dbReference>
<evidence type="ECO:0000256" key="1">
    <source>
        <dbReference type="ARBA" id="ARBA00023157"/>
    </source>
</evidence>
<accession>A0ABM1XP72</accession>
<comment type="caution">
    <text evidence="2">Lacks conserved residue(s) required for the propagation of feature annotation.</text>
</comment>
<dbReference type="PANTHER" id="PTHR33236:SF5">
    <property type="entry name" value="CUB DOMAIN-CONTAINING PROTEIN"/>
    <property type="match status" value="1"/>
</dbReference>
<dbReference type="PANTHER" id="PTHR33236">
    <property type="entry name" value="INTRAFLAGELLAR TRANSPORT PROTEIN 122 FAMILY PROTEIN-RELATED"/>
    <property type="match status" value="1"/>
</dbReference>
<dbReference type="RefSeq" id="XP_019546318.3">
    <property type="nucleotide sequence ID" value="XM_019690773.3"/>
</dbReference>
<reference evidence="6" key="1">
    <citation type="journal article" date="2015" name="Proc. Natl. Acad. Sci. U.S.A.">
        <title>Genome sequence of the Asian Tiger mosquito, Aedes albopictus, reveals insights into its biology, genetics, and evolution.</title>
        <authorList>
            <person name="Chen X.G."/>
            <person name="Jiang X."/>
            <person name="Gu J."/>
            <person name="Xu M."/>
            <person name="Wu Y."/>
            <person name="Deng Y."/>
            <person name="Zhang C."/>
            <person name="Bonizzoni M."/>
            <person name="Dermauw W."/>
            <person name="Vontas J."/>
            <person name="Armbruster P."/>
            <person name="Huang X."/>
            <person name="Yang Y."/>
            <person name="Zhang H."/>
            <person name="He W."/>
            <person name="Peng H."/>
            <person name="Liu Y."/>
            <person name="Wu K."/>
            <person name="Chen J."/>
            <person name="Lirakis M."/>
            <person name="Topalis P."/>
            <person name="Van Leeuwen T."/>
            <person name="Hall A.B."/>
            <person name="Jiang X."/>
            <person name="Thorpe C."/>
            <person name="Mueller R.L."/>
            <person name="Sun C."/>
            <person name="Waterhouse R.M."/>
            <person name="Yan G."/>
            <person name="Tu Z.J."/>
            <person name="Fang X."/>
            <person name="James A.A."/>
        </authorList>
    </citation>
    <scope>NUCLEOTIDE SEQUENCE [LARGE SCALE GENOMIC DNA]</scope>
    <source>
        <strain evidence="6">Foshan</strain>
    </source>
</reference>
<dbReference type="SMART" id="SM00042">
    <property type="entry name" value="CUB"/>
    <property type="match status" value="1"/>
</dbReference>
<dbReference type="Gene3D" id="2.60.120.290">
    <property type="entry name" value="Spermadhesin, CUB domain"/>
    <property type="match status" value="1"/>
</dbReference>
<dbReference type="GeneID" id="109416717"/>
<dbReference type="InterPro" id="IPR000859">
    <property type="entry name" value="CUB_dom"/>
</dbReference>
<dbReference type="InterPro" id="IPR058698">
    <property type="entry name" value="CUB_metazoa"/>
</dbReference>
<feature type="signal peptide" evidence="3">
    <location>
        <begin position="1"/>
        <end position="19"/>
    </location>
</feature>
<feature type="chain" id="PRO_5047159618" description="CUB domain-containing protein" evidence="3">
    <location>
        <begin position="20"/>
        <end position="383"/>
    </location>
</feature>
<dbReference type="InterPro" id="IPR035914">
    <property type="entry name" value="Sperma_CUB_dom_sf"/>
</dbReference>